<proteinExistence type="predicted"/>
<protein>
    <submittedName>
        <fullName evidence="1">RDD family protein</fullName>
    </submittedName>
</protein>
<evidence type="ECO:0000313" key="1">
    <source>
        <dbReference type="EMBL" id="WAJ29509.1"/>
    </source>
</evidence>
<sequence length="355" mass="37854">MSAEPPRIVPVAGDGPIEDEAPASVAALAGHDPAGPWSRYLARQFDLTYLAVVAGAFVAFAMPDVQDRLLEAPEAGIGIASVAAGAFLNALIVGIFGTSLGKRMFALEVVRTDGGDPPGFSWNTVREFKVWFYGLAMGLPVISLIPLLNNFREVKDRQPARYDIGSATVIAHPIGALRQAAATFLSIVVVFGVLAFSRVVDHPDHGDAAGAPPTNWTNPVTGDSVHLPAGWISQEMKAPDGTDLSTFAPGDESVLLYLGAEPASGMSMTDYAGALELNASSQVTMRGRWQSDILWGRSVVQREALTIKSDWPATYTLWRSGNLFWRLIILNPSPEGGPVRPQALPEAKAVLATIR</sequence>
<organism evidence="1 2">
    <name type="scientific">Antarcticirhabdus aurantiaca</name>
    <dbReference type="NCBI Taxonomy" id="2606717"/>
    <lineage>
        <taxon>Bacteria</taxon>
        <taxon>Pseudomonadati</taxon>
        <taxon>Pseudomonadota</taxon>
        <taxon>Alphaproteobacteria</taxon>
        <taxon>Hyphomicrobiales</taxon>
        <taxon>Aurantimonadaceae</taxon>
        <taxon>Antarcticirhabdus</taxon>
    </lineage>
</organism>
<reference evidence="1" key="1">
    <citation type="submission" date="2022-11" db="EMBL/GenBank/DDBJ databases">
        <title>beta-Carotene-producing bacterium, Jeongeuplla avenae sp. nov., alleviates the salt stress of Arabidopsis seedlings.</title>
        <authorList>
            <person name="Jiang L."/>
            <person name="Lee J."/>
        </authorList>
    </citation>
    <scope>NUCLEOTIDE SEQUENCE</scope>
    <source>
        <strain evidence="1">DY_R2A_6</strain>
    </source>
</reference>
<accession>A0ACD4NRT7</accession>
<gene>
    <name evidence="1" type="ORF">OXU80_04545</name>
</gene>
<name>A0ACD4NRT7_9HYPH</name>
<keyword evidence="2" id="KW-1185">Reference proteome</keyword>
<dbReference type="EMBL" id="CP113520">
    <property type="protein sequence ID" value="WAJ29509.1"/>
    <property type="molecule type" value="Genomic_DNA"/>
</dbReference>
<evidence type="ECO:0000313" key="2">
    <source>
        <dbReference type="Proteomes" id="UP001163223"/>
    </source>
</evidence>
<dbReference type="Proteomes" id="UP001163223">
    <property type="component" value="Chromosome"/>
</dbReference>